<gene>
    <name evidence="2" type="ordered locus">Dvul_1186</name>
</gene>
<evidence type="ECO:0000313" key="2">
    <source>
        <dbReference type="EMBL" id="ABM28206.1"/>
    </source>
</evidence>
<evidence type="ECO:0000313" key="3">
    <source>
        <dbReference type="Proteomes" id="UP000009173"/>
    </source>
</evidence>
<feature type="chain" id="PRO_5002604065" evidence="1">
    <location>
        <begin position="29"/>
        <end position="143"/>
    </location>
</feature>
<reference evidence="3" key="1">
    <citation type="journal article" date="2009" name="Environ. Microbiol.">
        <title>Contribution of mobile genetic elements to Desulfovibrio vulgaris genome plasticity.</title>
        <authorList>
            <person name="Walker C.B."/>
            <person name="Stolyar S."/>
            <person name="Chivian D."/>
            <person name="Pinel N."/>
            <person name="Gabster J.A."/>
            <person name="Dehal P.S."/>
            <person name="He Z."/>
            <person name="Yang Z.K."/>
            <person name="Yen H.C."/>
            <person name="Zhou J."/>
            <person name="Wall J.D."/>
            <person name="Hazen T.C."/>
            <person name="Arkin A.P."/>
            <person name="Stahl D.A."/>
        </authorList>
    </citation>
    <scope>NUCLEOTIDE SEQUENCE [LARGE SCALE GENOMIC DNA]</scope>
    <source>
        <strain evidence="3">DP4</strain>
    </source>
</reference>
<protein>
    <submittedName>
        <fullName evidence="2">Uncharacterized protein</fullName>
    </submittedName>
</protein>
<dbReference type="RefSeq" id="WP_010939272.1">
    <property type="nucleotide sequence ID" value="NC_008751.1"/>
</dbReference>
<keyword evidence="1" id="KW-0732">Signal</keyword>
<dbReference type="Gene3D" id="3.40.1260.10">
    <property type="entry name" value="DsrEFH-like"/>
    <property type="match status" value="1"/>
</dbReference>
<name>A0A0H3A6V7_NITV4</name>
<organism evidence="2 3">
    <name type="scientific">Nitratidesulfovibrio vulgaris (strain DP4)</name>
    <name type="common">Desulfovibrio vulgaris</name>
    <dbReference type="NCBI Taxonomy" id="391774"/>
    <lineage>
        <taxon>Bacteria</taxon>
        <taxon>Pseudomonadati</taxon>
        <taxon>Thermodesulfobacteriota</taxon>
        <taxon>Desulfovibrionia</taxon>
        <taxon>Desulfovibrionales</taxon>
        <taxon>Desulfovibrionaceae</taxon>
        <taxon>Nitratidesulfovibrio</taxon>
    </lineage>
</organism>
<dbReference type="SMR" id="A0A0H3A6V7"/>
<dbReference type="HOGENOM" id="CLU_139144_0_1_7"/>
<dbReference type="AlphaFoldDB" id="A0A0H3A6V7"/>
<sequence precursor="true">MTLAHRTGSILLATLMALLLCNATPSHAESPDALFINMTTDDAHRANMGIGFGYNQLQRGHPLTVFLNDRGVMLAAKANSAAFEQQQKTLAAVIAKGGTVYVCPTCMKHYGLAEADLMPGAKVSNPDLTEKALFSNDARTLSW</sequence>
<dbReference type="Pfam" id="PF02635">
    <property type="entry name" value="DsrE"/>
    <property type="match status" value="1"/>
</dbReference>
<dbReference type="InterPro" id="IPR003787">
    <property type="entry name" value="Sulphur_relay_DsrE/F-like"/>
</dbReference>
<dbReference type="InterPro" id="IPR027396">
    <property type="entry name" value="DsrEFH-like"/>
</dbReference>
<evidence type="ECO:0000256" key="1">
    <source>
        <dbReference type="SAM" id="SignalP"/>
    </source>
</evidence>
<dbReference type="Proteomes" id="UP000009173">
    <property type="component" value="Chromosome"/>
</dbReference>
<dbReference type="EMBL" id="CP000527">
    <property type="protein sequence ID" value="ABM28206.1"/>
    <property type="molecule type" value="Genomic_DNA"/>
</dbReference>
<dbReference type="KEGG" id="dvl:Dvul_1186"/>
<proteinExistence type="predicted"/>
<dbReference type="SUPFAM" id="SSF75169">
    <property type="entry name" value="DsrEFH-like"/>
    <property type="match status" value="1"/>
</dbReference>
<feature type="signal peptide" evidence="1">
    <location>
        <begin position="1"/>
        <end position="28"/>
    </location>
</feature>
<accession>A0A0H3A6V7</accession>